<dbReference type="PIRSF" id="PIRSF005894">
    <property type="entry name" value="Monothiol_GRX"/>
    <property type="match status" value="1"/>
</dbReference>
<evidence type="ECO:0000256" key="4">
    <source>
        <dbReference type="ARBA" id="ARBA00023004"/>
    </source>
</evidence>
<dbReference type="SUPFAM" id="SSF52833">
    <property type="entry name" value="Thioredoxin-like"/>
    <property type="match status" value="1"/>
</dbReference>
<dbReference type="GO" id="GO:0046872">
    <property type="term" value="F:metal ion binding"/>
    <property type="evidence" value="ECO:0007669"/>
    <property type="project" value="UniProtKB-KW"/>
</dbReference>
<dbReference type="NCBIfam" id="TIGR00365">
    <property type="entry name" value="Grx4 family monothiol glutaredoxin"/>
    <property type="match status" value="1"/>
</dbReference>
<dbReference type="PROSITE" id="PS51354">
    <property type="entry name" value="GLUTAREDOXIN_2"/>
    <property type="match status" value="1"/>
</dbReference>
<dbReference type="PANTHER" id="PTHR10293">
    <property type="entry name" value="GLUTAREDOXIN FAMILY MEMBER"/>
    <property type="match status" value="1"/>
</dbReference>
<name>A0A7D5Z785_9NEIS</name>
<keyword evidence="2 8" id="KW-0001">2Fe-2S</keyword>
<dbReference type="RefSeq" id="WP_180305713.1">
    <property type="nucleotide sequence ID" value="NZ_CP058952.1"/>
</dbReference>
<sequence>MSIQDTIRQQVTENPVILYMKGTPTFPQCGFSAGAVQVLKNLGVNFAAVNVLADPEIRQGIKEFANWPTIPQLYIKGEFVGGSDIMKELYASGELAEMVADLKAE</sequence>
<evidence type="ECO:0000256" key="8">
    <source>
        <dbReference type="PIRSR" id="PIRSR005894-2"/>
    </source>
</evidence>
<dbReference type="GO" id="GO:0015036">
    <property type="term" value="F:disulfide oxidoreductase activity"/>
    <property type="evidence" value="ECO:0007669"/>
    <property type="project" value="InterPro"/>
</dbReference>
<reference evidence="10 11" key="1">
    <citation type="journal article" date="2016" name="Int. J. Syst. Evol. Microbiol.">
        <title>Chitinibacter fontanus sp. nov., isolated from a spring.</title>
        <authorList>
            <person name="Sheu S.Y."/>
            <person name="Li Y.S."/>
            <person name="Young C.C."/>
            <person name="Chen W.M."/>
        </authorList>
    </citation>
    <scope>NUCLEOTIDE SEQUENCE [LARGE SCALE GENOMIC DNA]</scope>
    <source>
        <strain evidence="10 11">STM-7</strain>
    </source>
</reference>
<evidence type="ECO:0000259" key="9">
    <source>
        <dbReference type="Pfam" id="PF00462"/>
    </source>
</evidence>
<evidence type="ECO:0000313" key="10">
    <source>
        <dbReference type="EMBL" id="QLI81602.1"/>
    </source>
</evidence>
<accession>A0A7D5Z785</accession>
<proteinExistence type="inferred from homology"/>
<dbReference type="FunFam" id="3.40.30.10:FF:000005">
    <property type="entry name" value="Glutaredoxin 5"/>
    <property type="match status" value="1"/>
</dbReference>
<dbReference type="PANTHER" id="PTHR10293:SF16">
    <property type="entry name" value="GLUTAREDOXIN-RELATED PROTEIN 5, MITOCHONDRIAL"/>
    <property type="match status" value="1"/>
</dbReference>
<keyword evidence="4 8" id="KW-0408">Iron</keyword>
<keyword evidence="6" id="KW-0676">Redox-active center</keyword>
<gene>
    <name evidence="10" type="primary">grxD</name>
    <name evidence="10" type="ORF">HZU75_08690</name>
</gene>
<evidence type="ECO:0000256" key="6">
    <source>
        <dbReference type="ARBA" id="ARBA00023284"/>
    </source>
</evidence>
<dbReference type="InterPro" id="IPR004480">
    <property type="entry name" value="Monothiol_GRX-rel"/>
</dbReference>
<dbReference type="Gene3D" id="3.40.30.10">
    <property type="entry name" value="Glutaredoxin"/>
    <property type="match status" value="1"/>
</dbReference>
<evidence type="ECO:0000256" key="1">
    <source>
        <dbReference type="ARBA" id="ARBA00009630"/>
    </source>
</evidence>
<keyword evidence="3 8" id="KW-0479">Metal-binding</keyword>
<comment type="similarity">
    <text evidence="1 7">Belongs to the glutaredoxin family. Monothiol subfamily.</text>
</comment>
<evidence type="ECO:0000256" key="3">
    <source>
        <dbReference type="ARBA" id="ARBA00022723"/>
    </source>
</evidence>
<organism evidence="10 11">
    <name type="scientific">Chitinibacter fontanus</name>
    <dbReference type="NCBI Taxonomy" id="1737446"/>
    <lineage>
        <taxon>Bacteria</taxon>
        <taxon>Pseudomonadati</taxon>
        <taxon>Pseudomonadota</taxon>
        <taxon>Betaproteobacteria</taxon>
        <taxon>Neisseriales</taxon>
        <taxon>Chitinibacteraceae</taxon>
        <taxon>Chitinibacter</taxon>
    </lineage>
</organism>
<dbReference type="InterPro" id="IPR033658">
    <property type="entry name" value="GRX_PICOT-like"/>
</dbReference>
<evidence type="ECO:0000313" key="11">
    <source>
        <dbReference type="Proteomes" id="UP000510822"/>
    </source>
</evidence>
<dbReference type="AlphaFoldDB" id="A0A7D5Z785"/>
<dbReference type="CDD" id="cd03028">
    <property type="entry name" value="GRX_PICOT_like"/>
    <property type="match status" value="1"/>
</dbReference>
<dbReference type="KEGG" id="cfon:HZU75_08690"/>
<dbReference type="InterPro" id="IPR036249">
    <property type="entry name" value="Thioredoxin-like_sf"/>
</dbReference>
<feature type="domain" description="Glutaredoxin" evidence="9">
    <location>
        <begin position="16"/>
        <end position="80"/>
    </location>
</feature>
<dbReference type="InterPro" id="IPR014434">
    <property type="entry name" value="Monothiol_GRX"/>
</dbReference>
<evidence type="ECO:0000256" key="2">
    <source>
        <dbReference type="ARBA" id="ARBA00022714"/>
    </source>
</evidence>
<dbReference type="Pfam" id="PF00462">
    <property type="entry name" value="Glutaredoxin"/>
    <property type="match status" value="1"/>
</dbReference>
<evidence type="ECO:0000256" key="7">
    <source>
        <dbReference type="PIRNR" id="PIRNR005894"/>
    </source>
</evidence>
<dbReference type="GO" id="GO:0051537">
    <property type="term" value="F:2 iron, 2 sulfur cluster binding"/>
    <property type="evidence" value="ECO:0007669"/>
    <property type="project" value="UniProtKB-KW"/>
</dbReference>
<dbReference type="EMBL" id="CP058952">
    <property type="protein sequence ID" value="QLI81602.1"/>
    <property type="molecule type" value="Genomic_DNA"/>
</dbReference>
<dbReference type="InterPro" id="IPR002109">
    <property type="entry name" value="Glutaredoxin"/>
</dbReference>
<protein>
    <recommendedName>
        <fullName evidence="7">Glutaredoxin</fullName>
    </recommendedName>
</protein>
<feature type="binding site" evidence="8">
    <location>
        <position position="29"/>
    </location>
    <ligand>
        <name>[2Fe-2S] cluster</name>
        <dbReference type="ChEBI" id="CHEBI:190135"/>
        <note>ligand shared between dimeric partners</note>
    </ligand>
</feature>
<evidence type="ECO:0000256" key="5">
    <source>
        <dbReference type="ARBA" id="ARBA00023014"/>
    </source>
</evidence>
<keyword evidence="11" id="KW-1185">Reference proteome</keyword>
<dbReference type="Proteomes" id="UP000510822">
    <property type="component" value="Chromosome"/>
</dbReference>
<keyword evidence="5 8" id="KW-0411">Iron-sulfur</keyword>